<evidence type="ECO:0000313" key="2">
    <source>
        <dbReference type="Proteomes" id="UP000256503"/>
    </source>
</evidence>
<organism evidence="1 2">
    <name type="scientific">Pseudomonas plecoglossicida</name>
    <dbReference type="NCBI Taxonomy" id="70775"/>
    <lineage>
        <taxon>Bacteria</taxon>
        <taxon>Pseudomonadati</taxon>
        <taxon>Pseudomonadota</taxon>
        <taxon>Gammaproteobacteria</taxon>
        <taxon>Pseudomonadales</taxon>
        <taxon>Pseudomonadaceae</taxon>
        <taxon>Pseudomonas</taxon>
    </lineage>
</organism>
<dbReference type="EMBL" id="CP031146">
    <property type="protein sequence ID" value="AXM95180.1"/>
    <property type="molecule type" value="Genomic_DNA"/>
</dbReference>
<sequence length="105" mass="11904">MIFGRDENIVCNILNIADTNEDHAFFEALLSAGEAKSWQPVIFWGNSNKTCKILVLCKTSNIAKIVKILSDISDDWIETRKQQAQNAGFNFYVTPTDSGFTMIYY</sequence>
<reference evidence="1 2" key="1">
    <citation type="submission" date="2018-07" db="EMBL/GenBank/DDBJ databases">
        <title>Complete genome sequence of a Pseudomonas plecoglossicida strain pathogenic to the marine fish, Larimichthys crocea.</title>
        <authorList>
            <person name="Tao Z."/>
        </authorList>
    </citation>
    <scope>NUCLEOTIDE SEQUENCE [LARGE SCALE GENOMIC DNA]</scope>
    <source>
        <strain evidence="1 2">XSDHY-P</strain>
    </source>
</reference>
<protein>
    <submittedName>
        <fullName evidence="1">Uncharacterized protein</fullName>
    </submittedName>
</protein>
<name>A0AAD0QTA3_PSEDL</name>
<dbReference type="GeneID" id="49612740"/>
<dbReference type="AlphaFoldDB" id="A0AAD0QTA3"/>
<gene>
    <name evidence="1" type="ORF">DVB73_04845</name>
</gene>
<proteinExistence type="predicted"/>
<dbReference type="Proteomes" id="UP000256503">
    <property type="component" value="Chromosome"/>
</dbReference>
<dbReference type="RefSeq" id="WP_016392098.1">
    <property type="nucleotide sequence ID" value="NZ_BSOM01000003.1"/>
</dbReference>
<evidence type="ECO:0000313" key="1">
    <source>
        <dbReference type="EMBL" id="AXM95180.1"/>
    </source>
</evidence>
<accession>A0AAD0QTA3</accession>